<dbReference type="AlphaFoldDB" id="A0A8T1WR68"/>
<evidence type="ECO:0000313" key="4">
    <source>
        <dbReference type="Proteomes" id="UP000693981"/>
    </source>
</evidence>
<evidence type="ECO:0000256" key="2">
    <source>
        <dbReference type="SAM" id="MobiDB-lite"/>
    </source>
</evidence>
<feature type="compositionally biased region" description="Low complexity" evidence="2">
    <location>
        <begin position="169"/>
        <end position="182"/>
    </location>
</feature>
<feature type="coiled-coil region" evidence="1">
    <location>
        <begin position="269"/>
        <end position="317"/>
    </location>
</feature>
<dbReference type="Proteomes" id="UP000693981">
    <property type="component" value="Unassembled WGS sequence"/>
</dbReference>
<keyword evidence="1" id="KW-0175">Coiled coil</keyword>
<keyword evidence="4" id="KW-1185">Reference proteome</keyword>
<proteinExistence type="predicted"/>
<feature type="region of interest" description="Disordered" evidence="2">
    <location>
        <begin position="55"/>
        <end position="196"/>
    </location>
</feature>
<reference evidence="3" key="1">
    <citation type="submission" date="2021-02" db="EMBL/GenBank/DDBJ databases">
        <authorList>
            <person name="Palmer J.M."/>
        </authorList>
    </citation>
    <scope>NUCLEOTIDE SEQUENCE</scope>
    <source>
        <strain evidence="3">SCRP23</strain>
    </source>
</reference>
<evidence type="ECO:0000313" key="3">
    <source>
        <dbReference type="EMBL" id="KAG7395721.1"/>
    </source>
</evidence>
<gene>
    <name evidence="3" type="ORF">PHYBOEH_003326</name>
</gene>
<sequence>MGTTSRASLDKKEHLNFGASSSSVTSFEVSAITQKYLKPQPTKAAMQLTDLEPMIEEDSSESGDSIVKSTRAAKALASERKRAAVPSNPRNQDNKIRGAHPSSRAMLPPFRQPRDTFKADETYFRTSSEIRADPLRNDGKADESYFRTSSEIRADPLQNDGKSDDRKPSQNSGGKSSRTSSISDDEELRKDQASLSSSKCFSEDECFSGDEEETLANLITASKRQDRESVRAHKADIAGIGAGSAKTKPPTTTATYQLTKRDQDMLHHISELEARVLQYQKELPRLLDKYRASTEKAKTAQQELRESKARVHRYQKAYSTVARAIRTGRLYIQQKEYMAAILELARAAGIEKSNATLWYMLAECRLKISQPAAAEEACLTSLKLQPSGAGVALLGRILQERGRHDEAIQCYLSALGRNEENADDE</sequence>
<dbReference type="EMBL" id="JAGDFL010000192">
    <property type="protein sequence ID" value="KAG7395721.1"/>
    <property type="molecule type" value="Genomic_DNA"/>
</dbReference>
<feature type="compositionally biased region" description="Basic and acidic residues" evidence="2">
    <location>
        <begin position="112"/>
        <end position="154"/>
    </location>
</feature>
<comment type="caution">
    <text evidence="3">The sequence shown here is derived from an EMBL/GenBank/DDBJ whole genome shotgun (WGS) entry which is preliminary data.</text>
</comment>
<protein>
    <submittedName>
        <fullName evidence="3">Uncharacterized protein</fullName>
    </submittedName>
</protein>
<dbReference type="Pfam" id="PF13181">
    <property type="entry name" value="TPR_8"/>
    <property type="match status" value="1"/>
</dbReference>
<organism evidence="3 4">
    <name type="scientific">Phytophthora boehmeriae</name>
    <dbReference type="NCBI Taxonomy" id="109152"/>
    <lineage>
        <taxon>Eukaryota</taxon>
        <taxon>Sar</taxon>
        <taxon>Stramenopiles</taxon>
        <taxon>Oomycota</taxon>
        <taxon>Peronosporomycetes</taxon>
        <taxon>Peronosporales</taxon>
        <taxon>Peronosporaceae</taxon>
        <taxon>Phytophthora</taxon>
    </lineage>
</organism>
<dbReference type="SMART" id="SM00028">
    <property type="entry name" value="TPR"/>
    <property type="match status" value="2"/>
</dbReference>
<accession>A0A8T1WR68</accession>
<dbReference type="OrthoDB" id="957735at2759"/>
<dbReference type="InterPro" id="IPR019734">
    <property type="entry name" value="TPR_rpt"/>
</dbReference>
<name>A0A8T1WR68_9STRA</name>
<feature type="region of interest" description="Disordered" evidence="2">
    <location>
        <begin position="1"/>
        <end position="26"/>
    </location>
</feature>
<evidence type="ECO:0000256" key="1">
    <source>
        <dbReference type="SAM" id="Coils"/>
    </source>
</evidence>